<dbReference type="EMBL" id="WHUW01000282">
    <property type="protein sequence ID" value="KAF8415925.1"/>
    <property type="molecule type" value="Genomic_DNA"/>
</dbReference>
<gene>
    <name evidence="1" type="ORF">L210DRAFT_2590108</name>
</gene>
<dbReference type="Proteomes" id="UP001194468">
    <property type="component" value="Unassembled WGS sequence"/>
</dbReference>
<evidence type="ECO:0000313" key="1">
    <source>
        <dbReference type="EMBL" id="KAF8415925.1"/>
    </source>
</evidence>
<reference evidence="1" key="2">
    <citation type="journal article" date="2020" name="Nat. Commun.">
        <title>Large-scale genome sequencing of mycorrhizal fungi provides insights into the early evolution of symbiotic traits.</title>
        <authorList>
            <person name="Miyauchi S."/>
            <person name="Kiss E."/>
            <person name="Kuo A."/>
            <person name="Drula E."/>
            <person name="Kohler A."/>
            <person name="Sanchez-Garcia M."/>
            <person name="Morin E."/>
            <person name="Andreopoulos B."/>
            <person name="Barry K.W."/>
            <person name="Bonito G."/>
            <person name="Buee M."/>
            <person name="Carver A."/>
            <person name="Chen C."/>
            <person name="Cichocki N."/>
            <person name="Clum A."/>
            <person name="Culley D."/>
            <person name="Crous P.W."/>
            <person name="Fauchery L."/>
            <person name="Girlanda M."/>
            <person name="Hayes R.D."/>
            <person name="Keri Z."/>
            <person name="LaButti K."/>
            <person name="Lipzen A."/>
            <person name="Lombard V."/>
            <person name="Magnuson J."/>
            <person name="Maillard F."/>
            <person name="Murat C."/>
            <person name="Nolan M."/>
            <person name="Ohm R.A."/>
            <person name="Pangilinan J."/>
            <person name="Pereira M.F."/>
            <person name="Perotto S."/>
            <person name="Peter M."/>
            <person name="Pfister S."/>
            <person name="Riley R."/>
            <person name="Sitrit Y."/>
            <person name="Stielow J.B."/>
            <person name="Szollosi G."/>
            <person name="Zifcakova L."/>
            <person name="Stursova M."/>
            <person name="Spatafora J.W."/>
            <person name="Tedersoo L."/>
            <person name="Vaario L.M."/>
            <person name="Yamada A."/>
            <person name="Yan M."/>
            <person name="Wang P."/>
            <person name="Xu J."/>
            <person name="Bruns T."/>
            <person name="Baldrian P."/>
            <person name="Vilgalys R."/>
            <person name="Dunand C."/>
            <person name="Henrissat B."/>
            <person name="Grigoriev I.V."/>
            <person name="Hibbett D."/>
            <person name="Nagy L.G."/>
            <person name="Martin F.M."/>
        </authorList>
    </citation>
    <scope>NUCLEOTIDE SEQUENCE</scope>
    <source>
        <strain evidence="1">BED1</strain>
    </source>
</reference>
<dbReference type="AlphaFoldDB" id="A0AAD4BBP5"/>
<organism evidence="1 2">
    <name type="scientific">Boletus edulis BED1</name>
    <dbReference type="NCBI Taxonomy" id="1328754"/>
    <lineage>
        <taxon>Eukaryota</taxon>
        <taxon>Fungi</taxon>
        <taxon>Dikarya</taxon>
        <taxon>Basidiomycota</taxon>
        <taxon>Agaricomycotina</taxon>
        <taxon>Agaricomycetes</taxon>
        <taxon>Agaricomycetidae</taxon>
        <taxon>Boletales</taxon>
        <taxon>Boletineae</taxon>
        <taxon>Boletaceae</taxon>
        <taxon>Boletoideae</taxon>
        <taxon>Boletus</taxon>
    </lineage>
</organism>
<protein>
    <submittedName>
        <fullName evidence="1">Uncharacterized protein</fullName>
    </submittedName>
</protein>
<accession>A0AAD4BBP5</accession>
<sequence>MAESASVDDAVDPATLILFGRILSMVSLDSNSSEYKKARRQHWKSTKNRQVDVDTSWSPFRSAEKKYKASFRPMSDRMVSMNKTEESDEDTFKRSPFTTMSTRYLAHCYTSFSVSQWTTGTLNHRADQESMI</sequence>
<evidence type="ECO:0000313" key="2">
    <source>
        <dbReference type="Proteomes" id="UP001194468"/>
    </source>
</evidence>
<comment type="caution">
    <text evidence="1">The sequence shown here is derived from an EMBL/GenBank/DDBJ whole genome shotgun (WGS) entry which is preliminary data.</text>
</comment>
<proteinExistence type="predicted"/>
<name>A0AAD4BBP5_BOLED</name>
<reference evidence="1" key="1">
    <citation type="submission" date="2019-10" db="EMBL/GenBank/DDBJ databases">
        <authorList>
            <consortium name="DOE Joint Genome Institute"/>
            <person name="Kuo A."/>
            <person name="Miyauchi S."/>
            <person name="Kiss E."/>
            <person name="Drula E."/>
            <person name="Kohler A."/>
            <person name="Sanchez-Garcia M."/>
            <person name="Andreopoulos B."/>
            <person name="Barry K.W."/>
            <person name="Bonito G."/>
            <person name="Buee M."/>
            <person name="Carver A."/>
            <person name="Chen C."/>
            <person name="Cichocki N."/>
            <person name="Clum A."/>
            <person name="Culley D."/>
            <person name="Crous P.W."/>
            <person name="Fauchery L."/>
            <person name="Girlanda M."/>
            <person name="Hayes R."/>
            <person name="Keri Z."/>
            <person name="LaButti K."/>
            <person name="Lipzen A."/>
            <person name="Lombard V."/>
            <person name="Magnuson J."/>
            <person name="Maillard F."/>
            <person name="Morin E."/>
            <person name="Murat C."/>
            <person name="Nolan M."/>
            <person name="Ohm R."/>
            <person name="Pangilinan J."/>
            <person name="Pereira M."/>
            <person name="Perotto S."/>
            <person name="Peter M."/>
            <person name="Riley R."/>
            <person name="Sitrit Y."/>
            <person name="Stielow B."/>
            <person name="Szollosi G."/>
            <person name="Zifcakova L."/>
            <person name="Stursova M."/>
            <person name="Spatafora J.W."/>
            <person name="Tedersoo L."/>
            <person name="Vaario L.-M."/>
            <person name="Yamada A."/>
            <person name="Yan M."/>
            <person name="Wang P."/>
            <person name="Xu J."/>
            <person name="Bruns T."/>
            <person name="Baldrian P."/>
            <person name="Vilgalys R."/>
            <person name="Henrissat B."/>
            <person name="Grigoriev I.V."/>
            <person name="Hibbett D."/>
            <person name="Nagy L.G."/>
            <person name="Martin F.M."/>
        </authorList>
    </citation>
    <scope>NUCLEOTIDE SEQUENCE</scope>
    <source>
        <strain evidence="1">BED1</strain>
    </source>
</reference>
<keyword evidence="2" id="KW-1185">Reference proteome</keyword>